<sequence>MMVDDLDSSEQTAFVVEGEVDPIVRGVIEKVLHNETYVESKVPHWINSVCEDVMEGLTELRKPFKYIVTCVIMQNTGAGMHTEHSGFCDAVNDGMCVVKWPAEKSKDQNTMYCIVTVYGLGF</sequence>
<dbReference type="EMBL" id="HBFS01010072">
    <property type="protein sequence ID" value="CAD8913663.1"/>
    <property type="molecule type" value="Transcribed_RNA"/>
</dbReference>
<dbReference type="AlphaFoldDB" id="A0A7S1CA55"/>
<organism evidence="1">
    <name type="scientific">Bicosoecida sp. CB-2014</name>
    <dbReference type="NCBI Taxonomy" id="1486930"/>
    <lineage>
        <taxon>Eukaryota</taxon>
        <taxon>Sar</taxon>
        <taxon>Stramenopiles</taxon>
        <taxon>Bigyra</taxon>
        <taxon>Opalozoa</taxon>
        <taxon>Bicosoecida</taxon>
    </lineage>
</organism>
<dbReference type="InterPro" id="IPR005334">
    <property type="entry name" value="Tctex-1-like"/>
</dbReference>
<dbReference type="Gene3D" id="3.30.1140.40">
    <property type="entry name" value="Tctex-1"/>
    <property type="match status" value="1"/>
</dbReference>
<dbReference type="GO" id="GO:0005868">
    <property type="term" value="C:cytoplasmic dynein complex"/>
    <property type="evidence" value="ECO:0007669"/>
    <property type="project" value="TreeGrafter"/>
</dbReference>
<dbReference type="GO" id="GO:0005737">
    <property type="term" value="C:cytoplasm"/>
    <property type="evidence" value="ECO:0007669"/>
    <property type="project" value="TreeGrafter"/>
</dbReference>
<dbReference type="Pfam" id="PF03645">
    <property type="entry name" value="Tctex-1"/>
    <property type="match status" value="1"/>
</dbReference>
<dbReference type="CDD" id="cd21455">
    <property type="entry name" value="DLC-like_DYNLT1_DYNLT3"/>
    <property type="match status" value="1"/>
</dbReference>
<dbReference type="PANTHER" id="PTHR21255">
    <property type="entry name" value="T-COMPLEX-ASSOCIATED-TESTIS-EXPRESSED 1/ DYNEIN LIGHT CHAIN"/>
    <property type="match status" value="1"/>
</dbReference>
<evidence type="ECO:0000313" key="1">
    <source>
        <dbReference type="EMBL" id="CAD8913663.1"/>
    </source>
</evidence>
<dbReference type="GO" id="GO:0007018">
    <property type="term" value="P:microtubule-based movement"/>
    <property type="evidence" value="ECO:0007669"/>
    <property type="project" value="TreeGrafter"/>
</dbReference>
<dbReference type="InterPro" id="IPR038586">
    <property type="entry name" value="Tctex-1-like_sf"/>
</dbReference>
<protein>
    <recommendedName>
        <fullName evidence="2">Dynein light chain</fullName>
    </recommendedName>
</protein>
<proteinExistence type="predicted"/>
<evidence type="ECO:0008006" key="2">
    <source>
        <dbReference type="Google" id="ProtNLM"/>
    </source>
</evidence>
<reference evidence="1" key="1">
    <citation type="submission" date="2021-01" db="EMBL/GenBank/DDBJ databases">
        <authorList>
            <person name="Corre E."/>
            <person name="Pelletier E."/>
            <person name="Niang G."/>
            <person name="Scheremetjew M."/>
            <person name="Finn R."/>
            <person name="Kale V."/>
            <person name="Holt S."/>
            <person name="Cochrane G."/>
            <person name="Meng A."/>
            <person name="Brown T."/>
            <person name="Cohen L."/>
        </authorList>
    </citation>
    <scope>NUCLEOTIDE SEQUENCE</scope>
    <source>
        <strain evidence="1">Ms1</strain>
    </source>
</reference>
<dbReference type="GO" id="GO:0045505">
    <property type="term" value="F:dynein intermediate chain binding"/>
    <property type="evidence" value="ECO:0007669"/>
    <property type="project" value="TreeGrafter"/>
</dbReference>
<dbReference type="PANTHER" id="PTHR21255:SF4">
    <property type="entry name" value="DYNEIN LIGHT CHAIN TCTEX-TYPE"/>
    <property type="match status" value="1"/>
</dbReference>
<gene>
    <name evidence="1" type="ORF">BSP0115_LOCUS6915</name>
</gene>
<name>A0A7S1CA55_9STRA</name>
<accession>A0A7S1CA55</accession>